<dbReference type="Proteomes" id="UP000095192">
    <property type="component" value="Unassembled WGS sequence"/>
</dbReference>
<dbReference type="VEuPathDB" id="ToxoDB:cyc_03829"/>
<proteinExistence type="predicted"/>
<comment type="caution">
    <text evidence="1">The sequence shown here is derived from an EMBL/GenBank/DDBJ whole genome shotgun (WGS) entry which is preliminary data.</text>
</comment>
<protein>
    <submittedName>
        <fullName evidence="1">Uncharacterized protein</fullName>
    </submittedName>
</protein>
<sequence length="492" mass="52994">MQLATVFRQCSAVRRGPGAATEPSAVLPSWTLLPLAAHTPLQQRCLGGDCCESDASRRRASPWERRLLRGFSVACRPAEDAKGAASRSRSTGAPQGAADAATQCISTGQHTPLAAAAQRAAFKVPAAAAAASQTILQSQRQHPAAFAAVAAACAGGKADLRLLQDPLWLAALGIGCVSRHVSQHSSSPESVPCVNVAWTADASEGENEEAEDGRWGPLWMLLRQKELLVQQPLEDGQHLALHPQQSLQENARKRLHLPRQQRMQAMGWTCGSFACKFSLSHMHPIQLRCLQALQQAEQLTAFVALQGCMQTNKAVSSAAVATESEATLSDSRLPAAAPLLQTRPLPVRLGENAVAQRVLGEADDRTVLEATSRVNDAGEWLSQDWYQPQQQQSLQELMKRMLLPQDSSRSSTWSWTLQGSRRRGEASKAALSRGIFLPTVSASWRNAAETPFVATASAEAAMDRHFLLLLQHAAVKLHSLLTARVGPALAVR</sequence>
<dbReference type="AlphaFoldDB" id="A0A1D3CS13"/>
<evidence type="ECO:0000313" key="2">
    <source>
        <dbReference type="Proteomes" id="UP000095192"/>
    </source>
</evidence>
<dbReference type="VEuPathDB" id="ToxoDB:LOC34620456"/>
<keyword evidence="2" id="KW-1185">Reference proteome</keyword>
<evidence type="ECO:0000313" key="1">
    <source>
        <dbReference type="EMBL" id="OEH73994.1"/>
    </source>
</evidence>
<gene>
    <name evidence="1" type="ORF">cyc_03829</name>
</gene>
<name>A0A1D3CS13_9EIME</name>
<dbReference type="InParanoid" id="A0A1D3CS13"/>
<organism evidence="1 2">
    <name type="scientific">Cyclospora cayetanensis</name>
    <dbReference type="NCBI Taxonomy" id="88456"/>
    <lineage>
        <taxon>Eukaryota</taxon>
        <taxon>Sar</taxon>
        <taxon>Alveolata</taxon>
        <taxon>Apicomplexa</taxon>
        <taxon>Conoidasida</taxon>
        <taxon>Coccidia</taxon>
        <taxon>Eucoccidiorida</taxon>
        <taxon>Eimeriorina</taxon>
        <taxon>Eimeriidae</taxon>
        <taxon>Cyclospora</taxon>
    </lineage>
</organism>
<reference evidence="1 2" key="1">
    <citation type="journal article" date="2016" name="BMC Genomics">
        <title>Comparative genomics reveals Cyclospora cayetanensis possesses coccidia-like metabolism and invasion components but unique surface antigens.</title>
        <authorList>
            <person name="Liu S."/>
            <person name="Wang L."/>
            <person name="Zheng H."/>
            <person name="Xu Z."/>
            <person name="Roellig D.M."/>
            <person name="Li N."/>
            <person name="Frace M.A."/>
            <person name="Tang K."/>
            <person name="Arrowood M.J."/>
            <person name="Moss D.M."/>
            <person name="Zhang L."/>
            <person name="Feng Y."/>
            <person name="Xiao L."/>
        </authorList>
    </citation>
    <scope>NUCLEOTIDE SEQUENCE [LARGE SCALE GENOMIC DNA]</scope>
    <source>
        <strain evidence="1 2">CHN_HEN01</strain>
    </source>
</reference>
<dbReference type="EMBL" id="JROU02002177">
    <property type="protein sequence ID" value="OEH73994.1"/>
    <property type="molecule type" value="Genomic_DNA"/>
</dbReference>
<accession>A0A1D3CS13</accession>